<proteinExistence type="predicted"/>
<evidence type="ECO:0000313" key="2">
    <source>
        <dbReference type="EMBL" id="PVD19163.1"/>
    </source>
</evidence>
<feature type="compositionally biased region" description="Low complexity" evidence="1">
    <location>
        <begin position="1"/>
        <end position="11"/>
    </location>
</feature>
<feature type="region of interest" description="Disordered" evidence="1">
    <location>
        <begin position="1"/>
        <end position="30"/>
    </location>
</feature>
<dbReference type="EMBL" id="PZQS01000014">
    <property type="protein sequence ID" value="PVD19163.1"/>
    <property type="molecule type" value="Genomic_DNA"/>
</dbReference>
<sequence>MTAGKSAARSARQARKTPHGGRPPVVGEYPPSYSCRRCQTEGVAGGCGGGGGRVLPDSVVVFMCPEVLVKPCRRMRAKRITGIDRIAASRISEGVKRDRMLREELTHQPHRTKINTN</sequence>
<gene>
    <name evidence="2" type="ORF">C0Q70_21728</name>
</gene>
<evidence type="ECO:0000256" key="1">
    <source>
        <dbReference type="SAM" id="MobiDB-lite"/>
    </source>
</evidence>
<name>A0A2T7NDB9_POMCA</name>
<reference evidence="2 3" key="1">
    <citation type="submission" date="2018-04" db="EMBL/GenBank/DDBJ databases">
        <title>The genome of golden apple snail Pomacea canaliculata provides insight into stress tolerance and invasive adaptation.</title>
        <authorList>
            <person name="Liu C."/>
            <person name="Liu B."/>
            <person name="Ren Y."/>
            <person name="Zhang Y."/>
            <person name="Wang H."/>
            <person name="Li S."/>
            <person name="Jiang F."/>
            <person name="Yin L."/>
            <person name="Zhang G."/>
            <person name="Qian W."/>
            <person name="Fan W."/>
        </authorList>
    </citation>
    <scope>NUCLEOTIDE SEQUENCE [LARGE SCALE GENOMIC DNA]</scope>
    <source>
        <strain evidence="2">SZHN2017</strain>
        <tissue evidence="2">Muscle</tissue>
    </source>
</reference>
<dbReference type="AlphaFoldDB" id="A0A2T7NDB9"/>
<comment type="caution">
    <text evidence="2">The sequence shown here is derived from an EMBL/GenBank/DDBJ whole genome shotgun (WGS) entry which is preliminary data.</text>
</comment>
<protein>
    <submittedName>
        <fullName evidence="2">Uncharacterized protein</fullName>
    </submittedName>
</protein>
<keyword evidence="3" id="KW-1185">Reference proteome</keyword>
<evidence type="ECO:0000313" key="3">
    <source>
        <dbReference type="Proteomes" id="UP000245119"/>
    </source>
</evidence>
<dbReference type="Proteomes" id="UP000245119">
    <property type="component" value="Linkage Group LG14"/>
</dbReference>
<accession>A0A2T7NDB9</accession>
<organism evidence="2 3">
    <name type="scientific">Pomacea canaliculata</name>
    <name type="common">Golden apple snail</name>
    <dbReference type="NCBI Taxonomy" id="400727"/>
    <lineage>
        <taxon>Eukaryota</taxon>
        <taxon>Metazoa</taxon>
        <taxon>Spiralia</taxon>
        <taxon>Lophotrochozoa</taxon>
        <taxon>Mollusca</taxon>
        <taxon>Gastropoda</taxon>
        <taxon>Caenogastropoda</taxon>
        <taxon>Architaenioglossa</taxon>
        <taxon>Ampullarioidea</taxon>
        <taxon>Ampullariidae</taxon>
        <taxon>Pomacea</taxon>
    </lineage>
</organism>